<protein>
    <submittedName>
        <fullName evidence="1">Uncharacterized protein</fullName>
    </submittedName>
</protein>
<name>B7FZJ7_PHATC</name>
<evidence type="ECO:0000313" key="1">
    <source>
        <dbReference type="EMBL" id="EEC48150.1"/>
    </source>
</evidence>
<dbReference type="KEGG" id="pti:PHATRDRAFT_35488"/>
<keyword evidence="2" id="KW-1185">Reference proteome</keyword>
<dbReference type="InParanoid" id="B7FZJ7"/>
<sequence length="330" mass="36490">MYRSHTASGRIEQKEKFVKLRKPFATDCRFLKHHNNFDVFCCEWVSAIRQLTAHSIPALNGRVATELLQGDTPDISEYAQFDWYEPVWFIDPTSAFPEMKKRLGWWVGVASDVGQAMTFWILPESCIPIARSSVACVFPEVAATDEFKADLAEVDLAIKTKIGNSKTVEENQVIEGQLANLVSGPTDDVFKGILLAKCALHAQKLQIPLAINGMHKNLDLYQKTLPSSVLEQEETKLQPIKVMVDFSQVCQCSDGLGMWVIETIQELELDTDKFSWLSASIGKLFVAAVNSITNILIICGGNEASDAELAPVLQYELAATNSDASDATAV</sequence>
<organism evidence="1 2">
    <name type="scientific">Phaeodactylum tricornutum (strain CCAP 1055/1)</name>
    <dbReference type="NCBI Taxonomy" id="556484"/>
    <lineage>
        <taxon>Eukaryota</taxon>
        <taxon>Sar</taxon>
        <taxon>Stramenopiles</taxon>
        <taxon>Ochrophyta</taxon>
        <taxon>Bacillariophyta</taxon>
        <taxon>Bacillariophyceae</taxon>
        <taxon>Bacillariophycidae</taxon>
        <taxon>Naviculales</taxon>
        <taxon>Phaeodactylaceae</taxon>
        <taxon>Phaeodactylum</taxon>
    </lineage>
</organism>
<gene>
    <name evidence="1" type="ORF">PHATRDRAFT_35488</name>
</gene>
<accession>B7FZJ7</accession>
<reference evidence="1 2" key="1">
    <citation type="journal article" date="2008" name="Nature">
        <title>The Phaeodactylum genome reveals the evolutionary history of diatom genomes.</title>
        <authorList>
            <person name="Bowler C."/>
            <person name="Allen A.E."/>
            <person name="Badger J.H."/>
            <person name="Grimwood J."/>
            <person name="Jabbari K."/>
            <person name="Kuo A."/>
            <person name="Maheswari U."/>
            <person name="Martens C."/>
            <person name="Maumus F."/>
            <person name="Otillar R.P."/>
            <person name="Rayko E."/>
            <person name="Salamov A."/>
            <person name="Vandepoele K."/>
            <person name="Beszteri B."/>
            <person name="Gruber A."/>
            <person name="Heijde M."/>
            <person name="Katinka M."/>
            <person name="Mock T."/>
            <person name="Valentin K."/>
            <person name="Verret F."/>
            <person name="Berges J.A."/>
            <person name="Brownlee C."/>
            <person name="Cadoret J.P."/>
            <person name="Chiovitti A."/>
            <person name="Choi C.J."/>
            <person name="Coesel S."/>
            <person name="De Martino A."/>
            <person name="Detter J.C."/>
            <person name="Durkin C."/>
            <person name="Falciatore A."/>
            <person name="Fournet J."/>
            <person name="Haruta M."/>
            <person name="Huysman M.J."/>
            <person name="Jenkins B.D."/>
            <person name="Jiroutova K."/>
            <person name="Jorgensen R.E."/>
            <person name="Joubert Y."/>
            <person name="Kaplan A."/>
            <person name="Kroger N."/>
            <person name="Kroth P.G."/>
            <person name="La Roche J."/>
            <person name="Lindquist E."/>
            <person name="Lommer M."/>
            <person name="Martin-Jezequel V."/>
            <person name="Lopez P.J."/>
            <person name="Lucas S."/>
            <person name="Mangogna M."/>
            <person name="McGinnis K."/>
            <person name="Medlin L.K."/>
            <person name="Montsant A."/>
            <person name="Oudot-Le Secq M.P."/>
            <person name="Napoli C."/>
            <person name="Obornik M."/>
            <person name="Parker M.S."/>
            <person name="Petit J.L."/>
            <person name="Porcel B.M."/>
            <person name="Poulsen N."/>
            <person name="Robison M."/>
            <person name="Rychlewski L."/>
            <person name="Rynearson T.A."/>
            <person name="Schmutz J."/>
            <person name="Shapiro H."/>
            <person name="Siaut M."/>
            <person name="Stanley M."/>
            <person name="Sussman M.R."/>
            <person name="Taylor A.R."/>
            <person name="Vardi A."/>
            <person name="von Dassow P."/>
            <person name="Vyverman W."/>
            <person name="Willis A."/>
            <person name="Wyrwicz L.S."/>
            <person name="Rokhsar D.S."/>
            <person name="Weissenbach J."/>
            <person name="Armbrust E.V."/>
            <person name="Green B.R."/>
            <person name="Van de Peer Y."/>
            <person name="Grigoriev I.V."/>
        </authorList>
    </citation>
    <scope>NUCLEOTIDE SEQUENCE [LARGE SCALE GENOMIC DNA]</scope>
    <source>
        <strain evidence="1 2">CCAP 1055/1</strain>
    </source>
</reference>
<dbReference type="AlphaFoldDB" id="B7FZJ7"/>
<dbReference type="EMBL" id="CM000611">
    <property type="protein sequence ID" value="EEC48150.1"/>
    <property type="molecule type" value="Genomic_DNA"/>
</dbReference>
<dbReference type="Proteomes" id="UP000000759">
    <property type="component" value="Chromosome 8"/>
</dbReference>
<dbReference type="OrthoDB" id="10592279at2759"/>
<dbReference type="PaxDb" id="2850-Phatr35488"/>
<evidence type="ECO:0000313" key="2">
    <source>
        <dbReference type="Proteomes" id="UP000000759"/>
    </source>
</evidence>
<dbReference type="GeneID" id="7200875"/>
<dbReference type="HOGENOM" id="CLU_843249_0_0_1"/>
<proteinExistence type="predicted"/>
<reference evidence="2" key="2">
    <citation type="submission" date="2008-08" db="EMBL/GenBank/DDBJ databases">
        <authorList>
            <consortium name="Diatom Consortium"/>
            <person name="Grigoriev I."/>
            <person name="Grimwood J."/>
            <person name="Kuo A."/>
            <person name="Otillar R.P."/>
            <person name="Salamov A."/>
            <person name="Detter J.C."/>
            <person name="Lindquist E."/>
            <person name="Shapiro H."/>
            <person name="Lucas S."/>
            <person name="Glavina del Rio T."/>
            <person name="Pitluck S."/>
            <person name="Rokhsar D."/>
            <person name="Bowler C."/>
        </authorList>
    </citation>
    <scope>GENOME REANNOTATION</scope>
    <source>
        <strain evidence="2">CCAP 1055/1</strain>
    </source>
</reference>
<dbReference type="RefSeq" id="XP_002179959.1">
    <property type="nucleotide sequence ID" value="XM_002179923.1"/>
</dbReference>